<evidence type="ECO:0000256" key="2">
    <source>
        <dbReference type="ARBA" id="ARBA00004651"/>
    </source>
</evidence>
<dbReference type="InterPro" id="IPR002528">
    <property type="entry name" value="MATE_fam"/>
</dbReference>
<dbReference type="GO" id="GO:0006811">
    <property type="term" value="P:monoatomic ion transport"/>
    <property type="evidence" value="ECO:0007669"/>
    <property type="project" value="UniProtKB-KW"/>
</dbReference>
<feature type="transmembrane region" description="Helical" evidence="13">
    <location>
        <begin position="12"/>
        <end position="31"/>
    </location>
</feature>
<reference evidence="14 15" key="1">
    <citation type="submission" date="2019-03" db="EMBL/GenBank/DDBJ databases">
        <title>Genomic Encyclopedia of Type Strains, Phase IV (KMG-IV): sequencing the most valuable type-strain genomes for metagenomic binning, comparative biology and taxonomic classification.</title>
        <authorList>
            <person name="Goeker M."/>
        </authorList>
    </citation>
    <scope>NUCLEOTIDE SEQUENCE [LARGE SCALE GENOMIC DNA]</scope>
    <source>
        <strain evidence="14 15">DSM 29487</strain>
    </source>
</reference>
<dbReference type="NCBIfam" id="TIGR00797">
    <property type="entry name" value="matE"/>
    <property type="match status" value="1"/>
</dbReference>
<evidence type="ECO:0000256" key="8">
    <source>
        <dbReference type="ARBA" id="ARBA00022692"/>
    </source>
</evidence>
<feature type="transmembrane region" description="Helical" evidence="13">
    <location>
        <begin position="416"/>
        <end position="435"/>
    </location>
</feature>
<dbReference type="InterPro" id="IPR048279">
    <property type="entry name" value="MdtK-like"/>
</dbReference>
<gene>
    <name evidence="14" type="ORF">EDD60_101390</name>
</gene>
<dbReference type="Proteomes" id="UP000295515">
    <property type="component" value="Unassembled WGS sequence"/>
</dbReference>
<evidence type="ECO:0000256" key="3">
    <source>
        <dbReference type="ARBA" id="ARBA00010199"/>
    </source>
</evidence>
<sequence length="445" mass="49038">MKKDMTVGSPWKLILAFGIPLVIGNIFQQFYNMVDSIIVGKYVGKTALAAVGSTGSLNFMIIGFGIGICSGFGIPIAQSFGGKKIKQMKEYIIHSFYLCTMITVIMTIVTVLALPTILTWMQTPADIYEQAYGYIVVIFLGLFATMIYNMLSSILRAIGDSKTPLYFLILSSVINILLDLLFITQFHMGAPGAAYATVIAQFISGIACFIYMKKKTDILTFEHDEKRFQKAMCQKLLQMGLPMALQFSITAIGSVVIQSAVNSLGSDVVAAVTAAMKISIMLTQPLETLGLTMATYGGQNLGANQIERIFKGVHVSYIIGAIYCVVAFVFVYFTFDYLSLLFIDASETVIISEIKQYLIANSICYYILSILFILRNLLQGLGYSFLAMFGGVAEMIARCIVAFCFVGMLGFDAICIANPLAWLFADVVFVVGWLYKRKELKQMIS</sequence>
<feature type="transmembrane region" description="Helical" evidence="13">
    <location>
        <begin position="51"/>
        <end position="74"/>
    </location>
</feature>
<evidence type="ECO:0000256" key="9">
    <source>
        <dbReference type="ARBA" id="ARBA00022989"/>
    </source>
</evidence>
<dbReference type="PANTHER" id="PTHR43298:SF2">
    <property type="entry name" value="FMN_FAD EXPORTER YEEO-RELATED"/>
    <property type="match status" value="1"/>
</dbReference>
<feature type="transmembrane region" description="Helical" evidence="13">
    <location>
        <begin position="132"/>
        <end position="151"/>
    </location>
</feature>
<accession>A0A4R3Z8W9</accession>
<proteinExistence type="inferred from homology"/>
<feature type="transmembrane region" description="Helical" evidence="13">
    <location>
        <begin position="95"/>
        <end position="120"/>
    </location>
</feature>
<comment type="similarity">
    <text evidence="3">Belongs to the multi antimicrobial extrusion (MATE) (TC 2.A.66.1) family.</text>
</comment>
<dbReference type="RefSeq" id="WP_066444792.1">
    <property type="nucleotide sequence ID" value="NZ_JANKBF010000002.1"/>
</dbReference>
<keyword evidence="6" id="KW-0050">Antiport</keyword>
<evidence type="ECO:0000256" key="5">
    <source>
        <dbReference type="ARBA" id="ARBA00022448"/>
    </source>
</evidence>
<keyword evidence="15" id="KW-1185">Reference proteome</keyword>
<evidence type="ECO:0000313" key="14">
    <source>
        <dbReference type="EMBL" id="TCW03083.1"/>
    </source>
</evidence>
<dbReference type="GO" id="GO:0005886">
    <property type="term" value="C:plasma membrane"/>
    <property type="evidence" value="ECO:0007669"/>
    <property type="project" value="UniProtKB-SubCell"/>
</dbReference>
<feature type="transmembrane region" description="Helical" evidence="13">
    <location>
        <begin position="163"/>
        <end position="186"/>
    </location>
</feature>
<dbReference type="Pfam" id="PF01554">
    <property type="entry name" value="MatE"/>
    <property type="match status" value="2"/>
</dbReference>
<keyword evidence="11 13" id="KW-0472">Membrane</keyword>
<protein>
    <recommendedName>
        <fullName evidence="4">Probable multidrug resistance protein NorM</fullName>
    </recommendedName>
    <alternativeName>
        <fullName evidence="12">Multidrug-efflux transporter</fullName>
    </alternativeName>
</protein>
<name>A0A4R3Z8W9_9FIRM</name>
<dbReference type="InterPro" id="IPR050222">
    <property type="entry name" value="MATE_MdtK"/>
</dbReference>
<keyword evidence="7" id="KW-1003">Cell membrane</keyword>
<dbReference type="GeneID" id="98914207"/>
<evidence type="ECO:0000256" key="11">
    <source>
        <dbReference type="ARBA" id="ARBA00023136"/>
    </source>
</evidence>
<evidence type="ECO:0000256" key="12">
    <source>
        <dbReference type="ARBA" id="ARBA00031636"/>
    </source>
</evidence>
<evidence type="ECO:0000256" key="13">
    <source>
        <dbReference type="SAM" id="Phobius"/>
    </source>
</evidence>
<dbReference type="AlphaFoldDB" id="A0A4R3Z8W9"/>
<evidence type="ECO:0000256" key="1">
    <source>
        <dbReference type="ARBA" id="ARBA00003408"/>
    </source>
</evidence>
<evidence type="ECO:0000256" key="4">
    <source>
        <dbReference type="ARBA" id="ARBA00020268"/>
    </source>
</evidence>
<evidence type="ECO:0000313" key="15">
    <source>
        <dbReference type="Proteomes" id="UP000295515"/>
    </source>
</evidence>
<evidence type="ECO:0000256" key="7">
    <source>
        <dbReference type="ARBA" id="ARBA00022475"/>
    </source>
</evidence>
<comment type="function">
    <text evidence="1">Multidrug efflux pump.</text>
</comment>
<dbReference type="PIRSF" id="PIRSF006603">
    <property type="entry name" value="DinF"/>
    <property type="match status" value="1"/>
</dbReference>
<comment type="caution">
    <text evidence="14">The sequence shown here is derived from an EMBL/GenBank/DDBJ whole genome shotgun (WGS) entry which is preliminary data.</text>
</comment>
<feature type="transmembrane region" description="Helical" evidence="13">
    <location>
        <begin position="355"/>
        <end position="374"/>
    </location>
</feature>
<dbReference type="CDD" id="cd13138">
    <property type="entry name" value="MATE_yoeA_like"/>
    <property type="match status" value="1"/>
</dbReference>
<keyword evidence="9 13" id="KW-1133">Transmembrane helix</keyword>
<dbReference type="PANTHER" id="PTHR43298">
    <property type="entry name" value="MULTIDRUG RESISTANCE PROTEIN NORM-RELATED"/>
    <property type="match status" value="1"/>
</dbReference>
<feature type="transmembrane region" description="Helical" evidence="13">
    <location>
        <begin position="386"/>
        <end position="410"/>
    </location>
</feature>
<evidence type="ECO:0000256" key="6">
    <source>
        <dbReference type="ARBA" id="ARBA00022449"/>
    </source>
</evidence>
<feature type="transmembrane region" description="Helical" evidence="13">
    <location>
        <begin position="315"/>
        <end position="335"/>
    </location>
</feature>
<comment type="subcellular location">
    <subcellularLocation>
        <location evidence="2">Cell membrane</location>
        <topology evidence="2">Multi-pass membrane protein</topology>
    </subcellularLocation>
</comment>
<organism evidence="14 15">
    <name type="scientific">Longibaculum muris</name>
    <dbReference type="NCBI Taxonomy" id="1796628"/>
    <lineage>
        <taxon>Bacteria</taxon>
        <taxon>Bacillati</taxon>
        <taxon>Bacillota</taxon>
        <taxon>Erysipelotrichia</taxon>
        <taxon>Erysipelotrichales</taxon>
        <taxon>Coprobacillaceae</taxon>
        <taxon>Longibaculum</taxon>
    </lineage>
</organism>
<dbReference type="EMBL" id="SMCQ01000001">
    <property type="protein sequence ID" value="TCW03083.1"/>
    <property type="molecule type" value="Genomic_DNA"/>
</dbReference>
<keyword evidence="5" id="KW-0813">Transport</keyword>
<dbReference type="GO" id="GO:0015297">
    <property type="term" value="F:antiporter activity"/>
    <property type="evidence" value="ECO:0007669"/>
    <property type="project" value="UniProtKB-KW"/>
</dbReference>
<keyword evidence="8 13" id="KW-0812">Transmembrane</keyword>
<keyword evidence="10" id="KW-0406">Ion transport</keyword>
<evidence type="ECO:0000256" key="10">
    <source>
        <dbReference type="ARBA" id="ARBA00023065"/>
    </source>
</evidence>
<dbReference type="GO" id="GO:0042910">
    <property type="term" value="F:xenobiotic transmembrane transporter activity"/>
    <property type="evidence" value="ECO:0007669"/>
    <property type="project" value="InterPro"/>
</dbReference>
<feature type="transmembrane region" description="Helical" evidence="13">
    <location>
        <begin position="192"/>
        <end position="212"/>
    </location>
</feature>